<organism evidence="1 2">
    <name type="scientific">Dioscorea alata</name>
    <name type="common">Purple yam</name>
    <dbReference type="NCBI Taxonomy" id="55571"/>
    <lineage>
        <taxon>Eukaryota</taxon>
        <taxon>Viridiplantae</taxon>
        <taxon>Streptophyta</taxon>
        <taxon>Embryophyta</taxon>
        <taxon>Tracheophyta</taxon>
        <taxon>Spermatophyta</taxon>
        <taxon>Magnoliopsida</taxon>
        <taxon>Liliopsida</taxon>
        <taxon>Dioscoreales</taxon>
        <taxon>Dioscoreaceae</taxon>
        <taxon>Dioscorea</taxon>
    </lineage>
</organism>
<protein>
    <submittedName>
        <fullName evidence="1">Peptidase S8 subtilisin-related protein</fullName>
        <ecNumber evidence="1">3.4.21.25</ecNumber>
    </submittedName>
</protein>
<sequence length="633" mass="65811">MKKNTTPLMPSTITIFIILLLLLSSTPSSVFCRRPSKASDASQRSTYIVNVLPPVDLAFASPSALKAWHESFLPADTTSNSIITGSRLLYSYTHSYTGFAAKLTKEEVKAMDSKPGFVSAIPDTIYPLLTTHTPHFLGLNIGDGTWNNSNLGKGVIIGILDTGVFASHVSFHDDGLPAPPSKWKGTCDLGTSLCNKKLIGAQAFQSDDAVATATDEVGHGTHTASTAAGNFVDGASFLGIGNGTAAGIAPLAHLAIYKVCSGRGCSSADILAGIDAALKDGVDIISLSLGGPSQSFAVDPVAVGGFRAVEKGIMVSAAGGNDGPSAGTVSNVAPWLLTVAASTNDRRFMATVRLGNGVEFDGETLYHPDNFTSEPLPLVFITESSQSEQCSSLSAGALTGMVVLCDSSGGNLISKGSVVLQAGGAGMILFNTQEWGYTTLAYDHLLPSSLVSYNAGLEIKSYINSTDDPTVSLIFKGTTFGSVAPEMSFFSSRGPNKLSPGILKPDITGPGVNILAAWPFPPRNGTAVTPPRNPPFNVISGTSMSTPHLSGVAALVKSTHPDWSPAAIKSAIMTSAYLKASDKLPIKDEQHQDASIFAIGNGHVDPSKATDPGLIYDIEASDYTGYLCGLGLL</sequence>
<gene>
    <name evidence="1" type="ORF">IHE45_14G144000</name>
</gene>
<dbReference type="EMBL" id="CM037024">
    <property type="protein sequence ID" value="KAH7664811.1"/>
    <property type="molecule type" value="Genomic_DNA"/>
</dbReference>
<keyword evidence="2" id="KW-1185">Reference proteome</keyword>
<proteinExistence type="predicted"/>
<comment type="caution">
    <text evidence="1">The sequence shown here is derived from an EMBL/GenBank/DDBJ whole genome shotgun (WGS) entry which is preliminary data.</text>
</comment>
<dbReference type="EC" id="3.4.21.25" evidence="1"/>
<accession>A0ACB7UVZ6</accession>
<dbReference type="Proteomes" id="UP000827976">
    <property type="component" value="Chromosome 14"/>
</dbReference>
<evidence type="ECO:0000313" key="1">
    <source>
        <dbReference type="EMBL" id="KAH7664811.1"/>
    </source>
</evidence>
<reference evidence="2" key="1">
    <citation type="journal article" date="2022" name="Nat. Commun.">
        <title>Chromosome evolution and the genetic basis of agronomically important traits in greater yam.</title>
        <authorList>
            <person name="Bredeson J.V."/>
            <person name="Lyons J.B."/>
            <person name="Oniyinde I.O."/>
            <person name="Okereke N.R."/>
            <person name="Kolade O."/>
            <person name="Nnabue I."/>
            <person name="Nwadili C.O."/>
            <person name="Hribova E."/>
            <person name="Parker M."/>
            <person name="Nwogha J."/>
            <person name="Shu S."/>
            <person name="Carlson J."/>
            <person name="Kariba R."/>
            <person name="Muthemba S."/>
            <person name="Knop K."/>
            <person name="Barton G.J."/>
            <person name="Sherwood A.V."/>
            <person name="Lopez-Montes A."/>
            <person name="Asiedu R."/>
            <person name="Jamnadass R."/>
            <person name="Muchugi A."/>
            <person name="Goodstein D."/>
            <person name="Egesi C.N."/>
            <person name="Featherston J."/>
            <person name="Asfaw A."/>
            <person name="Simpson G.G."/>
            <person name="Dolezel J."/>
            <person name="Hendre P.S."/>
            <person name="Van Deynze A."/>
            <person name="Kumar P.L."/>
            <person name="Obidiegwu J.E."/>
            <person name="Bhattacharjee R."/>
            <person name="Rokhsar D.S."/>
        </authorList>
    </citation>
    <scope>NUCLEOTIDE SEQUENCE [LARGE SCALE GENOMIC DNA]</scope>
    <source>
        <strain evidence="2">cv. TDa95/00328</strain>
    </source>
</reference>
<keyword evidence="1" id="KW-0378">Hydrolase</keyword>
<evidence type="ECO:0000313" key="2">
    <source>
        <dbReference type="Proteomes" id="UP000827976"/>
    </source>
</evidence>
<name>A0ACB7UVZ6_DIOAL</name>